<evidence type="ECO:0000256" key="6">
    <source>
        <dbReference type="SAM" id="Coils"/>
    </source>
</evidence>
<feature type="region of interest" description="Disordered" evidence="7">
    <location>
        <begin position="48"/>
        <end position="81"/>
    </location>
</feature>
<protein>
    <recommendedName>
        <fullName evidence="9">Ribosome receptor lysine/proline rich domain-containing protein</fullName>
    </recommendedName>
</protein>
<dbReference type="PANTHER" id="PTHR18864:SF1">
    <property type="entry name" value="KINECTIN"/>
    <property type="match status" value="1"/>
</dbReference>
<sequence>MEFYESTYFIVLIPSVVITVIFLFFWLFMKETLYDEVLAKQKREQKLIPTKTDKKKAEKKKNKKKEIQNGNLHESDSESVPRDFKLSDALAVEDEQVVPVPLSVVESPSSVRERKKKEKKHKPVLEEQVTKESDVSKIPCKKVEPVPVTKQPTPPSEAAASKKKPGQKKSKNESDDQDKKVESLAAPSKKQESLPLHQETKQESGSGKKKVSSKKQKTENVLVDEPLIHATTYIPLMDNADSNPVVDKREVIDLIKPDQVEVIQKTGAKKLKIETDKENAEVKFRDFLLSLKTMMFSEEEALCVVDLLKEKSGVIQDALKKYNKGELTALVHQLQEKDKLVTALKEDAAAMKDRCKQLTQEMMAEKERSSVVIARMKDRIGTLEKEHNVFQNKMHVSYQETQQMQMKFQQVREQMEAEIAHLKQENGILRDAVSNTTNQLESKQSAELNKLRQDYARLVNELTEKTGKLQQEEVQKKNAEQAVTQLKVQLQEAERRWEEIQSYIRKRTAEHEAAQQDLQSKFVAKENEVQSLHSKLTDTLVSKQQLEQRLMQLMESEQKRVNKEESLQMQVQDILEQNEALKAQIQQFHSQIAAQTSASALAEELHKVIAEKDKQIKQTEDSLANEHDHLASKEEELKDIQNMNFLLKAEVQKLQALANEQAAAAHELEKMQKSIHVKDDKIRLLEEQLQCELSNKMEEFKILSDQNKALQLEVQKLQTLVSEQSCIHTLLNIILQILVFKSILEMQLYEEQSKEENSITLESPLNSKEIQSVTVWFFSLVIFIRHHREGTIKPDFVKSKVYGESRQETEWVEENVEGKETLNLTENSSLTKEVQDLKIKSVEELLEAELLKVANKEKTIQDLKQEIEALKEEIGNIQLEKAQQLSITSQVQELQNLLRGKEEQMNSMKTALEEKEKDLDDRGRRLQDLQEENESLKTHVQEFAQHKFQEACSASQFEELQIVISEKKKKLKEKKNEMKRLETMLKERESDLSNKTKLRLLRVPWTARRSSQSILKEISPEYSFEGLMMRWLNGVTNSMDMSLNKLGDYEGQGGLACCSPRETDIYLSEKFKTIVTMKQGSANKLLFNKWLDSEYFRLCGPHKKEKEITDLQNKLDSLKDAVEHQRKKNNVSNSSSSAGGIAECEKSWNTGGQQIVTSVRSTLVITALSLRVSGDLCYPCKLLSDRASLDIIVSLSVAAVSSVSGMEIAIHNQTTMSNENFLPNF</sequence>
<evidence type="ECO:0000256" key="5">
    <source>
        <dbReference type="ARBA" id="ARBA00023136"/>
    </source>
</evidence>
<feature type="transmembrane region" description="Helical" evidence="8">
    <location>
        <begin position="7"/>
        <end position="29"/>
    </location>
</feature>
<feature type="compositionally biased region" description="Basic and acidic residues" evidence="7">
    <location>
        <begin position="170"/>
        <end position="182"/>
    </location>
</feature>
<dbReference type="AlphaFoldDB" id="A0A5N3V874"/>
<proteinExistence type="predicted"/>
<gene>
    <name evidence="10" type="ORF">FD754_022282</name>
</gene>
<keyword evidence="2 8" id="KW-0812">Transmembrane</keyword>
<feature type="domain" description="Ribosome receptor lysine/proline rich" evidence="9">
    <location>
        <begin position="29"/>
        <end position="163"/>
    </location>
</feature>
<evidence type="ECO:0000256" key="1">
    <source>
        <dbReference type="ARBA" id="ARBA00004389"/>
    </source>
</evidence>
<feature type="coiled-coil region" evidence="6">
    <location>
        <begin position="564"/>
        <end position="720"/>
    </location>
</feature>
<evidence type="ECO:0000256" key="4">
    <source>
        <dbReference type="ARBA" id="ARBA00022989"/>
    </source>
</evidence>
<comment type="caution">
    <text evidence="10">The sequence shown here is derived from an EMBL/GenBank/DDBJ whole genome shotgun (WGS) entry which is preliminary data.</text>
</comment>
<organism evidence="10 11">
    <name type="scientific">Muntiacus muntjak</name>
    <name type="common">Barking deer</name>
    <name type="synonym">Indian muntjac</name>
    <dbReference type="NCBI Taxonomy" id="9888"/>
    <lineage>
        <taxon>Eukaryota</taxon>
        <taxon>Metazoa</taxon>
        <taxon>Chordata</taxon>
        <taxon>Craniata</taxon>
        <taxon>Vertebrata</taxon>
        <taxon>Euteleostomi</taxon>
        <taxon>Mammalia</taxon>
        <taxon>Eutheria</taxon>
        <taxon>Laurasiatheria</taxon>
        <taxon>Artiodactyla</taxon>
        <taxon>Ruminantia</taxon>
        <taxon>Pecora</taxon>
        <taxon>Cervidae</taxon>
        <taxon>Muntiacinae</taxon>
        <taxon>Muntiacus</taxon>
    </lineage>
</organism>
<evidence type="ECO:0000256" key="2">
    <source>
        <dbReference type="ARBA" id="ARBA00022692"/>
    </source>
</evidence>
<name>A0A5N3V874_MUNMU</name>
<dbReference type="Pfam" id="PF05104">
    <property type="entry name" value="Rib_recp_KP_reg"/>
    <property type="match status" value="1"/>
</dbReference>
<dbReference type="PANTHER" id="PTHR18864">
    <property type="entry name" value="KINECTIN"/>
    <property type="match status" value="1"/>
</dbReference>
<feature type="region of interest" description="Disordered" evidence="7">
    <location>
        <begin position="107"/>
        <end position="218"/>
    </location>
</feature>
<evidence type="ECO:0000256" key="8">
    <source>
        <dbReference type="SAM" id="Phobius"/>
    </source>
</evidence>
<dbReference type="GO" id="GO:0005789">
    <property type="term" value="C:endoplasmic reticulum membrane"/>
    <property type="evidence" value="ECO:0007669"/>
    <property type="project" value="UniProtKB-SubCell"/>
</dbReference>
<evidence type="ECO:0000256" key="7">
    <source>
        <dbReference type="SAM" id="MobiDB-lite"/>
    </source>
</evidence>
<keyword evidence="6" id="KW-0175">Coiled coil</keyword>
<keyword evidence="11" id="KW-1185">Reference proteome</keyword>
<feature type="coiled-coil region" evidence="6">
    <location>
        <begin position="846"/>
        <end position="991"/>
    </location>
</feature>
<evidence type="ECO:0000256" key="3">
    <source>
        <dbReference type="ARBA" id="ARBA00022824"/>
    </source>
</evidence>
<reference evidence="10 11" key="1">
    <citation type="submission" date="2019-06" db="EMBL/GenBank/DDBJ databases">
        <title>Discovery of a novel chromosome fission-fusion reversal in muntjac.</title>
        <authorList>
            <person name="Mudd A.B."/>
            <person name="Bredeson J.V."/>
            <person name="Baum R."/>
            <person name="Hockemeyer D."/>
            <person name="Rokhsar D.S."/>
        </authorList>
    </citation>
    <scope>NUCLEOTIDE SEQUENCE [LARGE SCALE GENOMIC DNA]</scope>
    <source>
        <strain evidence="10">UTSW_UCB_Mm</strain>
        <tissue evidence="10">Fibroblast cell line</tissue>
    </source>
</reference>
<evidence type="ECO:0000259" key="9">
    <source>
        <dbReference type="Pfam" id="PF05104"/>
    </source>
</evidence>
<dbReference type="Proteomes" id="UP000326458">
    <property type="component" value="Unassembled WGS sequence"/>
</dbReference>
<keyword evidence="5 8" id="KW-0472">Membrane</keyword>
<dbReference type="GO" id="GO:0015031">
    <property type="term" value="P:protein transport"/>
    <property type="evidence" value="ECO:0007669"/>
    <property type="project" value="InterPro"/>
</dbReference>
<evidence type="ECO:0000313" key="11">
    <source>
        <dbReference type="Proteomes" id="UP000326458"/>
    </source>
</evidence>
<accession>A0A5N3V874</accession>
<feature type="coiled-coil region" evidence="6">
    <location>
        <begin position="334"/>
        <end position="496"/>
    </location>
</feature>
<feature type="compositionally biased region" description="Basic residues" evidence="7">
    <location>
        <begin position="113"/>
        <end position="122"/>
    </location>
</feature>
<feature type="compositionally biased region" description="Basic and acidic residues" evidence="7">
    <location>
        <begin position="123"/>
        <end position="135"/>
    </location>
</feature>
<keyword evidence="4 8" id="KW-1133">Transmembrane helix</keyword>
<evidence type="ECO:0000313" key="10">
    <source>
        <dbReference type="EMBL" id="KAB0345356.1"/>
    </source>
</evidence>
<dbReference type="InterPro" id="IPR024854">
    <property type="entry name" value="Kinectin"/>
</dbReference>
<dbReference type="EMBL" id="VCEA01000003">
    <property type="protein sequence ID" value="KAB0345356.1"/>
    <property type="molecule type" value="Genomic_DNA"/>
</dbReference>
<keyword evidence="3" id="KW-0256">Endoplasmic reticulum</keyword>
<dbReference type="GO" id="GO:0007018">
    <property type="term" value="P:microtubule-based movement"/>
    <property type="evidence" value="ECO:0007669"/>
    <property type="project" value="InterPro"/>
</dbReference>
<dbReference type="GO" id="GO:0019894">
    <property type="term" value="F:kinesin binding"/>
    <property type="evidence" value="ECO:0007669"/>
    <property type="project" value="InterPro"/>
</dbReference>
<comment type="subcellular location">
    <subcellularLocation>
        <location evidence="1">Endoplasmic reticulum membrane</location>
        <topology evidence="1">Single-pass membrane protein</topology>
    </subcellularLocation>
</comment>
<dbReference type="InterPro" id="IPR007794">
    <property type="entry name" value="Rib_rcpt_KP"/>
</dbReference>